<proteinExistence type="predicted"/>
<evidence type="ECO:0000313" key="2">
    <source>
        <dbReference type="Proteomes" id="UP001153328"/>
    </source>
</evidence>
<keyword evidence="2" id="KW-1185">Reference proteome</keyword>
<accession>A0A9W4H0G1</accession>
<comment type="caution">
    <text evidence="1">The sequence shown here is derived from an EMBL/GenBank/DDBJ whole genome shotgun (WGS) entry which is preliminary data.</text>
</comment>
<protein>
    <submittedName>
        <fullName evidence="1">Uncharacterized protein</fullName>
    </submittedName>
</protein>
<evidence type="ECO:0000313" key="1">
    <source>
        <dbReference type="EMBL" id="CAG7637572.1"/>
    </source>
</evidence>
<organism evidence="1 2">
    <name type="scientific">Actinacidiphila bryophytorum</name>
    <dbReference type="NCBI Taxonomy" id="1436133"/>
    <lineage>
        <taxon>Bacteria</taxon>
        <taxon>Bacillati</taxon>
        <taxon>Actinomycetota</taxon>
        <taxon>Actinomycetes</taxon>
        <taxon>Kitasatosporales</taxon>
        <taxon>Streptomycetaceae</taxon>
        <taxon>Actinacidiphila</taxon>
    </lineage>
</organism>
<reference evidence="1" key="1">
    <citation type="submission" date="2021-06" db="EMBL/GenBank/DDBJ databases">
        <authorList>
            <person name="Arsene-Ploetze F."/>
        </authorList>
    </citation>
    <scope>NUCLEOTIDE SEQUENCE</scope>
    <source>
        <strain evidence="1">SBRY1</strain>
    </source>
</reference>
<dbReference type="EMBL" id="CAJVAX010000017">
    <property type="protein sequence ID" value="CAG7637572.1"/>
    <property type="molecule type" value="Genomic_DNA"/>
</dbReference>
<dbReference type="AlphaFoldDB" id="A0A9W4H0G1"/>
<sequence length="136" mass="14892">MGTKNLQHFEEIVSRPLLGEPLECLTSEGALGAIFRDECENLGGGPVFCHRNEYLNQPSIIGASQCFEYLDESPQWVRAADILDKSVICNLVSPQICQKNGLCYLLGGQIGNVLKLIGCRVREICSLRCLCGSQAC</sequence>
<dbReference type="Proteomes" id="UP001153328">
    <property type="component" value="Unassembled WGS sequence"/>
</dbReference>
<gene>
    <name evidence="1" type="ORF">SBRY_30134</name>
</gene>
<name>A0A9W4H0G1_9ACTN</name>